<gene>
    <name evidence="1" type="ORF">QE152_g40774</name>
</gene>
<name>A0AAW1HFC9_POPJA</name>
<proteinExistence type="predicted"/>
<dbReference type="PANTHER" id="PTHR33568:SF3">
    <property type="entry name" value="DNA-DIRECTED DNA POLYMERASE"/>
    <property type="match status" value="1"/>
</dbReference>
<dbReference type="EMBL" id="JASPKY010001408">
    <property type="protein sequence ID" value="KAK9674905.1"/>
    <property type="molecule type" value="Genomic_DNA"/>
</dbReference>
<protein>
    <submittedName>
        <fullName evidence="1">Uncharacterized protein</fullName>
    </submittedName>
</protein>
<accession>A0AAW1HFC9</accession>
<comment type="caution">
    <text evidence="1">The sequence shown here is derived from an EMBL/GenBank/DDBJ whole genome shotgun (WGS) entry which is preliminary data.</text>
</comment>
<evidence type="ECO:0000313" key="1">
    <source>
        <dbReference type="EMBL" id="KAK9674905.1"/>
    </source>
</evidence>
<evidence type="ECO:0000313" key="2">
    <source>
        <dbReference type="Proteomes" id="UP001458880"/>
    </source>
</evidence>
<reference evidence="1 2" key="1">
    <citation type="journal article" date="2024" name="BMC Genomics">
        <title>De novo assembly and annotation of Popillia japonica's genome with initial clues to its potential as an invasive pest.</title>
        <authorList>
            <person name="Cucini C."/>
            <person name="Boschi S."/>
            <person name="Funari R."/>
            <person name="Cardaioli E."/>
            <person name="Iannotti N."/>
            <person name="Marturano G."/>
            <person name="Paoli F."/>
            <person name="Bruttini M."/>
            <person name="Carapelli A."/>
            <person name="Frati F."/>
            <person name="Nardi F."/>
        </authorList>
    </citation>
    <scope>NUCLEOTIDE SEQUENCE [LARGE SCALE GENOMIC DNA]</scope>
    <source>
        <strain evidence="1">DMR45628</strain>
    </source>
</reference>
<dbReference type="Proteomes" id="UP001458880">
    <property type="component" value="Unassembled WGS sequence"/>
</dbReference>
<keyword evidence="2" id="KW-1185">Reference proteome</keyword>
<dbReference type="PANTHER" id="PTHR33568">
    <property type="entry name" value="DNA POLYMERASE"/>
    <property type="match status" value="1"/>
</dbReference>
<organism evidence="1 2">
    <name type="scientific">Popillia japonica</name>
    <name type="common">Japanese beetle</name>
    <dbReference type="NCBI Taxonomy" id="7064"/>
    <lineage>
        <taxon>Eukaryota</taxon>
        <taxon>Metazoa</taxon>
        <taxon>Ecdysozoa</taxon>
        <taxon>Arthropoda</taxon>
        <taxon>Hexapoda</taxon>
        <taxon>Insecta</taxon>
        <taxon>Pterygota</taxon>
        <taxon>Neoptera</taxon>
        <taxon>Endopterygota</taxon>
        <taxon>Coleoptera</taxon>
        <taxon>Polyphaga</taxon>
        <taxon>Scarabaeiformia</taxon>
        <taxon>Scarabaeidae</taxon>
        <taxon>Rutelinae</taxon>
        <taxon>Popillia</taxon>
    </lineage>
</organism>
<sequence length="150" mass="17240">MNQDECTHSDEQRALVGTWVMDEVRKAIEKGYSCDTADDKDKYIKQYLEKEGIQLNPDKIEKNPGLRQVGKAVITTINAICIYKSNHPQHKVVRSDFLEKCAFDLIRPQIEYRATLQQLSAEIRRRSRALLGISEEAPVPPPPRDNRLFS</sequence>
<dbReference type="AlphaFoldDB" id="A0AAW1HFC9"/>